<feature type="region of interest" description="Disordered" evidence="1">
    <location>
        <begin position="1"/>
        <end position="20"/>
    </location>
</feature>
<reference evidence="2" key="1">
    <citation type="submission" date="2021-12" db="EMBL/GenBank/DDBJ databases">
        <authorList>
            <person name="Zaccaron A."/>
            <person name="Stergiopoulos I."/>
        </authorList>
    </citation>
    <scope>NUCLEOTIDE SEQUENCE</scope>
    <source>
        <strain evidence="2">Race5_Kim</strain>
    </source>
</reference>
<evidence type="ECO:0000256" key="1">
    <source>
        <dbReference type="SAM" id="MobiDB-lite"/>
    </source>
</evidence>
<gene>
    <name evidence="2" type="ORF">CLAFUR5_13333</name>
</gene>
<dbReference type="KEGG" id="ffu:CLAFUR5_13333"/>
<dbReference type="RefSeq" id="XP_047768175.1">
    <property type="nucleotide sequence ID" value="XM_047912481.1"/>
</dbReference>
<proteinExistence type="predicted"/>
<dbReference type="AlphaFoldDB" id="A0A9Q8PK17"/>
<accession>A0A9Q8PK17</accession>
<organism evidence="2 3">
    <name type="scientific">Passalora fulva</name>
    <name type="common">Tomato leaf mold</name>
    <name type="synonym">Cladosporium fulvum</name>
    <dbReference type="NCBI Taxonomy" id="5499"/>
    <lineage>
        <taxon>Eukaryota</taxon>
        <taxon>Fungi</taxon>
        <taxon>Dikarya</taxon>
        <taxon>Ascomycota</taxon>
        <taxon>Pezizomycotina</taxon>
        <taxon>Dothideomycetes</taxon>
        <taxon>Dothideomycetidae</taxon>
        <taxon>Mycosphaerellales</taxon>
        <taxon>Mycosphaerellaceae</taxon>
        <taxon>Fulvia</taxon>
    </lineage>
</organism>
<evidence type="ECO:0000313" key="2">
    <source>
        <dbReference type="EMBL" id="UJO23809.1"/>
    </source>
</evidence>
<sequence length="102" mass="11924">MSTPTNTNTSNILSSDSTPPAHLSQYWFKNFNGRYVPVNENDPKDVAEFPMQMTPTDLPLYNFHADLSPEPRYRPFTREFLDAVEETIRRERPWYGEVRVQG</sequence>
<name>A0A9Q8PK17_PASFU</name>
<dbReference type="Proteomes" id="UP000756132">
    <property type="component" value="Chromosome 11"/>
</dbReference>
<dbReference type="GeneID" id="71993211"/>
<protein>
    <submittedName>
        <fullName evidence="2">Uncharacterized protein</fullName>
    </submittedName>
</protein>
<dbReference type="EMBL" id="CP090173">
    <property type="protein sequence ID" value="UJO23809.1"/>
    <property type="molecule type" value="Genomic_DNA"/>
</dbReference>
<evidence type="ECO:0000313" key="3">
    <source>
        <dbReference type="Proteomes" id="UP000756132"/>
    </source>
</evidence>
<feature type="compositionally biased region" description="Polar residues" evidence="1">
    <location>
        <begin position="1"/>
        <end position="18"/>
    </location>
</feature>
<reference evidence="2" key="2">
    <citation type="journal article" date="2022" name="Microb. Genom.">
        <title>A chromosome-scale genome assembly of the tomato pathogen Cladosporium fulvum reveals a compartmentalized genome architecture and the presence of a dispensable chromosome.</title>
        <authorList>
            <person name="Zaccaron A.Z."/>
            <person name="Chen L.H."/>
            <person name="Samaras A."/>
            <person name="Stergiopoulos I."/>
        </authorList>
    </citation>
    <scope>NUCLEOTIDE SEQUENCE</scope>
    <source>
        <strain evidence="2">Race5_Kim</strain>
    </source>
</reference>
<keyword evidence="3" id="KW-1185">Reference proteome</keyword>